<reference evidence="2 3" key="1">
    <citation type="submission" date="2018-05" db="EMBL/GenBank/DDBJ databases">
        <title>genome sequencing of Nitrosopumilus sp. NM25.</title>
        <authorList>
            <person name="Mori K."/>
            <person name="Nakagawa T."/>
        </authorList>
    </citation>
    <scope>NUCLEOTIDE SEQUENCE [LARGE SCALE GENOMIC DNA]</scope>
    <source>
        <strain evidence="2 3">NM25</strain>
    </source>
</reference>
<comment type="caution">
    <text evidence="2">The sequence shown here is derived from an EMBL/GenBank/DDBJ whole genome shotgun (WGS) entry which is preliminary data.</text>
</comment>
<dbReference type="EMBL" id="BGKI01000001">
    <property type="protein sequence ID" value="GBH33375.1"/>
    <property type="molecule type" value="Genomic_DNA"/>
</dbReference>
<evidence type="ECO:0000313" key="3">
    <source>
        <dbReference type="Proteomes" id="UP000245829"/>
    </source>
</evidence>
<dbReference type="PANTHER" id="PTHR39081">
    <property type="entry name" value="MUT7-C DOMAIN-CONTAINING PROTEIN"/>
    <property type="match status" value="1"/>
</dbReference>
<sequence>MLFLVDAMLGNIARKLRLFGYDTEYFSDIDDHELLEKAKNENRTIISKDECLIRRAKKKGIQFIGITTEDEIEQFKEILKTTNLEINKISGDLARCTKCNFQTFQIKKSEIQNKIPKRILDYHDKFWKCGVCDKIYWEGTHIEKLQEFVQKLKCLI</sequence>
<name>A0A2S2KPF5_9ARCH</name>
<dbReference type="OrthoDB" id="1266at2157"/>
<evidence type="ECO:0000259" key="1">
    <source>
        <dbReference type="Pfam" id="PF01927"/>
    </source>
</evidence>
<dbReference type="GeneID" id="76209496"/>
<dbReference type="InterPro" id="IPR002782">
    <property type="entry name" value="Mut7-C_RNAse_dom"/>
</dbReference>
<dbReference type="PANTHER" id="PTHR39081:SF1">
    <property type="entry name" value="MUT7-C RNASE DOMAIN-CONTAINING PROTEIN"/>
    <property type="match status" value="1"/>
</dbReference>
<feature type="domain" description="Mut7-C RNAse" evidence="1">
    <location>
        <begin position="3"/>
        <end position="148"/>
    </location>
</feature>
<gene>
    <name evidence="2" type="ORF">NZNM25_01660</name>
</gene>
<evidence type="ECO:0000313" key="2">
    <source>
        <dbReference type="EMBL" id="GBH33375.1"/>
    </source>
</evidence>
<dbReference type="Proteomes" id="UP000245829">
    <property type="component" value="Unassembled WGS sequence"/>
</dbReference>
<accession>A0A2S2KPF5</accession>
<protein>
    <recommendedName>
        <fullName evidence="1">Mut7-C RNAse domain-containing protein</fullName>
    </recommendedName>
</protein>
<keyword evidence="3" id="KW-1185">Reference proteome</keyword>
<dbReference type="RefSeq" id="WP_109876035.1">
    <property type="nucleotide sequence ID" value="NZ_AP026695.1"/>
</dbReference>
<dbReference type="AlphaFoldDB" id="A0A2S2KPF5"/>
<dbReference type="Pfam" id="PF01927">
    <property type="entry name" value="Mut7-C"/>
    <property type="match status" value="1"/>
</dbReference>
<organism evidence="2 3">
    <name type="scientific">Nitrosopumilus zosterae</name>
    <dbReference type="NCBI Taxonomy" id="718286"/>
    <lineage>
        <taxon>Archaea</taxon>
        <taxon>Nitrososphaerota</taxon>
        <taxon>Nitrososphaeria</taxon>
        <taxon>Nitrosopumilales</taxon>
        <taxon>Nitrosopumilaceae</taxon>
        <taxon>Nitrosopumilus</taxon>
    </lineage>
</organism>
<proteinExistence type="predicted"/>